<evidence type="ECO:0000313" key="1">
    <source>
        <dbReference type="EMBL" id="MPM41282.1"/>
    </source>
</evidence>
<proteinExistence type="predicted"/>
<gene>
    <name evidence="1" type="ORF">SDC9_87932</name>
</gene>
<reference evidence="1" key="1">
    <citation type="submission" date="2019-08" db="EMBL/GenBank/DDBJ databases">
        <authorList>
            <person name="Kucharzyk K."/>
            <person name="Murdoch R.W."/>
            <person name="Higgins S."/>
            <person name="Loffler F."/>
        </authorList>
    </citation>
    <scope>NUCLEOTIDE SEQUENCE</scope>
</reference>
<dbReference type="EMBL" id="VSSQ01009313">
    <property type="protein sequence ID" value="MPM41282.1"/>
    <property type="molecule type" value="Genomic_DNA"/>
</dbReference>
<name>A0A644ZK76_9ZZZZ</name>
<comment type="caution">
    <text evidence="1">The sequence shown here is derived from an EMBL/GenBank/DDBJ whole genome shotgun (WGS) entry which is preliminary data.</text>
</comment>
<organism evidence="1">
    <name type="scientific">bioreactor metagenome</name>
    <dbReference type="NCBI Taxonomy" id="1076179"/>
    <lineage>
        <taxon>unclassified sequences</taxon>
        <taxon>metagenomes</taxon>
        <taxon>ecological metagenomes</taxon>
    </lineage>
</organism>
<protein>
    <submittedName>
        <fullName evidence="1">Uncharacterized protein</fullName>
    </submittedName>
</protein>
<accession>A0A644ZK76</accession>
<dbReference type="AlphaFoldDB" id="A0A644ZK76"/>
<sequence length="63" mass="7098">MVDDACVARDAMNNIDRGHHGFNGQTCIHRTFMGFGAYSSVKEYLKIFQSLYDGGVCFRVFAE</sequence>